<keyword evidence="2 8" id="KW-0808">Transferase</keyword>
<keyword evidence="4 8" id="KW-0418">Kinase</keyword>
<dbReference type="InterPro" id="IPR043129">
    <property type="entry name" value="ATPase_NBD"/>
</dbReference>
<dbReference type="Pfam" id="PF02782">
    <property type="entry name" value="FGGY_C"/>
    <property type="match status" value="1"/>
</dbReference>
<dbReference type="EC" id="2.7.1.30" evidence="8"/>
<evidence type="ECO:0000256" key="4">
    <source>
        <dbReference type="ARBA" id="ARBA00022777"/>
    </source>
</evidence>
<dbReference type="InterPro" id="IPR000577">
    <property type="entry name" value="Carb_kinase_FGGY"/>
</dbReference>
<comment type="similarity">
    <text evidence="1">Belongs to the FGGY kinase family.</text>
</comment>
<proteinExistence type="inferred from homology"/>
<evidence type="ECO:0000256" key="2">
    <source>
        <dbReference type="ARBA" id="ARBA00022679"/>
    </source>
</evidence>
<evidence type="ECO:0000259" key="7">
    <source>
        <dbReference type="Pfam" id="PF02782"/>
    </source>
</evidence>
<protein>
    <submittedName>
        <fullName evidence="8">Glycerol kinase</fullName>
        <ecNumber evidence="8">2.7.1.30</ecNumber>
    </submittedName>
</protein>
<evidence type="ECO:0000256" key="5">
    <source>
        <dbReference type="ARBA" id="ARBA00022840"/>
    </source>
</evidence>
<evidence type="ECO:0000256" key="1">
    <source>
        <dbReference type="ARBA" id="ARBA00009156"/>
    </source>
</evidence>
<dbReference type="Pfam" id="PF00370">
    <property type="entry name" value="FGGY_N"/>
    <property type="match status" value="1"/>
</dbReference>
<dbReference type="GO" id="GO:0006071">
    <property type="term" value="P:glycerol metabolic process"/>
    <property type="evidence" value="ECO:0007669"/>
    <property type="project" value="TreeGrafter"/>
</dbReference>
<dbReference type="GO" id="GO:0005524">
    <property type="term" value="F:ATP binding"/>
    <property type="evidence" value="ECO:0007669"/>
    <property type="project" value="UniProtKB-KW"/>
</dbReference>
<name>A0A3B0WES1_9ZZZZ</name>
<gene>
    <name evidence="8" type="ORF">MNBD_CHLOROFLEXI01-2399</name>
</gene>
<keyword evidence="3" id="KW-0547">Nucleotide-binding</keyword>
<feature type="domain" description="Carbohydrate kinase FGGY N-terminal" evidence="6">
    <location>
        <begin position="10"/>
        <end position="230"/>
    </location>
</feature>
<organism evidence="8">
    <name type="scientific">hydrothermal vent metagenome</name>
    <dbReference type="NCBI Taxonomy" id="652676"/>
    <lineage>
        <taxon>unclassified sequences</taxon>
        <taxon>metagenomes</taxon>
        <taxon>ecological metagenomes</taxon>
    </lineage>
</organism>
<dbReference type="EMBL" id="UOEU01001005">
    <property type="protein sequence ID" value="VAW43036.1"/>
    <property type="molecule type" value="Genomic_DNA"/>
</dbReference>
<dbReference type="Gene3D" id="3.30.420.40">
    <property type="match status" value="2"/>
</dbReference>
<dbReference type="GO" id="GO:0005829">
    <property type="term" value="C:cytosol"/>
    <property type="evidence" value="ECO:0007669"/>
    <property type="project" value="TreeGrafter"/>
</dbReference>
<dbReference type="SUPFAM" id="SSF53067">
    <property type="entry name" value="Actin-like ATPase domain"/>
    <property type="match status" value="2"/>
</dbReference>
<reference evidence="8" key="1">
    <citation type="submission" date="2018-06" db="EMBL/GenBank/DDBJ databases">
        <authorList>
            <person name="Zhirakovskaya E."/>
        </authorList>
    </citation>
    <scope>NUCLEOTIDE SEQUENCE</scope>
</reference>
<dbReference type="AlphaFoldDB" id="A0A3B0WES1"/>
<dbReference type="InterPro" id="IPR018484">
    <property type="entry name" value="FGGY_N"/>
</dbReference>
<accession>A0A3B0WES1</accession>
<dbReference type="InterPro" id="IPR018485">
    <property type="entry name" value="FGGY_C"/>
</dbReference>
<dbReference type="PANTHER" id="PTHR10196:SF69">
    <property type="entry name" value="GLYCEROL KINASE"/>
    <property type="match status" value="1"/>
</dbReference>
<keyword evidence="5" id="KW-0067">ATP-binding</keyword>
<sequence>MEGSGTNQLIMALDVGTSSVRASAYDFEGNEVMFADQAISLTQLSDTQVEQDPIEIKTAVSNVMQQIISAPEVQQRGIACAGLASQRSSVMAWNRKTGEPLTPVLSWQDRRAEAYLKPLAGKRAAIKKKSGLFLSPHYGASKLRWLLDHCPELERPYQNNELIFGPLAAFVLFHLLEKQPCVVDHVNASRTQLMDLQTHQWSPELLQDFGIDRELLPTCKPTQSFFGKIRGTEIPLTAVNGDQNAAIHGSGRLENGTLIVNVGTGAFVLLPTGSQLMHHPSLLASIANSSKEQVTYLLEGTINGAGAAINWAAEQWEEPNLIPNLSHWLTQIDNPPIFINTIGGLGSPFWKSEQKPYFLGEDLDKITLEEKAVAVVESIIFLIAINLEAMSNTGQTVKRIRITGGLSALDGFCQRLASLTQRVVVRPKVKQATSQGIAWLAANLTCSWNGLGDESTIEYFLPKGNRYLQTRYRQFCTELGWR</sequence>
<dbReference type="PIRSF" id="PIRSF000538">
    <property type="entry name" value="GlpK"/>
    <property type="match status" value="1"/>
</dbReference>
<dbReference type="PANTHER" id="PTHR10196">
    <property type="entry name" value="SUGAR KINASE"/>
    <property type="match status" value="1"/>
</dbReference>
<evidence type="ECO:0000259" key="6">
    <source>
        <dbReference type="Pfam" id="PF00370"/>
    </source>
</evidence>
<evidence type="ECO:0000256" key="3">
    <source>
        <dbReference type="ARBA" id="ARBA00022741"/>
    </source>
</evidence>
<dbReference type="GO" id="GO:0004370">
    <property type="term" value="F:glycerol kinase activity"/>
    <property type="evidence" value="ECO:0007669"/>
    <property type="project" value="UniProtKB-EC"/>
</dbReference>
<feature type="domain" description="Carbohydrate kinase FGGY C-terminal" evidence="7">
    <location>
        <begin position="260"/>
        <end position="442"/>
    </location>
</feature>
<evidence type="ECO:0000313" key="8">
    <source>
        <dbReference type="EMBL" id="VAW43036.1"/>
    </source>
</evidence>